<protein>
    <recommendedName>
        <fullName evidence="2">DUF2157 domain-containing protein</fullName>
    </recommendedName>
</protein>
<feature type="transmembrane region" description="Helical" evidence="1">
    <location>
        <begin position="101"/>
        <end position="120"/>
    </location>
</feature>
<gene>
    <name evidence="3" type="ORF">Q765_19645</name>
</gene>
<feature type="transmembrane region" description="Helical" evidence="1">
    <location>
        <begin position="254"/>
        <end position="276"/>
    </location>
</feature>
<feature type="domain" description="DUF2157" evidence="2">
    <location>
        <begin position="38"/>
        <end position="179"/>
    </location>
</feature>
<reference evidence="3 4" key="1">
    <citation type="submission" date="2013-09" db="EMBL/GenBank/DDBJ databases">
        <authorList>
            <person name="Zeng Z."/>
            <person name="Chen C."/>
        </authorList>
    </citation>
    <scope>NUCLEOTIDE SEQUENCE [LARGE SCALE GENOMIC DNA]</scope>
    <source>
        <strain evidence="3 4">WB 3.3-2</strain>
    </source>
</reference>
<dbReference type="OrthoDB" id="642680at2"/>
<feature type="transmembrane region" description="Helical" evidence="1">
    <location>
        <begin position="317"/>
        <end position="339"/>
    </location>
</feature>
<keyword evidence="1" id="KW-0812">Transmembrane</keyword>
<feature type="transmembrane region" description="Helical" evidence="1">
    <location>
        <begin position="398"/>
        <end position="414"/>
    </location>
</feature>
<feature type="transmembrane region" description="Helical" evidence="1">
    <location>
        <begin position="67"/>
        <end position="89"/>
    </location>
</feature>
<keyword evidence="1" id="KW-0472">Membrane</keyword>
<evidence type="ECO:0000259" key="2">
    <source>
        <dbReference type="Pfam" id="PF09925"/>
    </source>
</evidence>
<evidence type="ECO:0000313" key="4">
    <source>
        <dbReference type="Proteomes" id="UP000030152"/>
    </source>
</evidence>
<name>A0A0A2LXS5_9FLAO</name>
<evidence type="ECO:0000256" key="1">
    <source>
        <dbReference type="SAM" id="Phobius"/>
    </source>
</evidence>
<dbReference type="eggNOG" id="COG4872">
    <property type="taxonomic scope" value="Bacteria"/>
</dbReference>
<feature type="transmembrane region" description="Helical" evidence="1">
    <location>
        <begin position="420"/>
        <end position="442"/>
    </location>
</feature>
<organism evidence="3 4">
    <name type="scientific">Flavobacterium rivuli WB 3.3-2 = DSM 21788</name>
    <dbReference type="NCBI Taxonomy" id="1121895"/>
    <lineage>
        <taxon>Bacteria</taxon>
        <taxon>Pseudomonadati</taxon>
        <taxon>Bacteroidota</taxon>
        <taxon>Flavobacteriia</taxon>
        <taxon>Flavobacteriales</taxon>
        <taxon>Flavobacteriaceae</taxon>
        <taxon>Flavobacterium</taxon>
    </lineage>
</organism>
<feature type="transmembrane region" description="Helical" evidence="1">
    <location>
        <begin position="283"/>
        <end position="305"/>
    </location>
</feature>
<evidence type="ECO:0000313" key="3">
    <source>
        <dbReference type="EMBL" id="KGO84799.1"/>
    </source>
</evidence>
<dbReference type="Pfam" id="PF09925">
    <property type="entry name" value="DUF2157"/>
    <property type="match status" value="1"/>
</dbReference>
<dbReference type="InterPro" id="IPR018677">
    <property type="entry name" value="DUF2157"/>
</dbReference>
<dbReference type="EMBL" id="JRLX01000036">
    <property type="protein sequence ID" value="KGO84799.1"/>
    <property type="molecule type" value="Genomic_DNA"/>
</dbReference>
<comment type="caution">
    <text evidence="3">The sequence shown here is derived from an EMBL/GenBank/DDBJ whole genome shotgun (WGS) entry which is preliminary data.</text>
</comment>
<dbReference type="Proteomes" id="UP000030152">
    <property type="component" value="Unassembled WGS sequence"/>
</dbReference>
<feature type="transmembrane region" description="Helical" evidence="1">
    <location>
        <begin position="6"/>
        <end position="23"/>
    </location>
</feature>
<keyword evidence="4" id="KW-1185">Reference proteome</keyword>
<feature type="transmembrane region" description="Helical" evidence="1">
    <location>
        <begin position="132"/>
        <end position="150"/>
    </location>
</feature>
<dbReference type="AlphaFoldDB" id="A0A0A2LXS5"/>
<feature type="transmembrane region" description="Helical" evidence="1">
    <location>
        <begin position="369"/>
        <end position="386"/>
    </location>
</feature>
<feature type="transmembrane region" description="Helical" evidence="1">
    <location>
        <begin position="203"/>
        <end position="220"/>
    </location>
</feature>
<sequence length="456" mass="51151">MPHGCLNRWLWGFLYTYLFYCTFKQNTIMATLLKDLPELVENNVISPQTATDIERYYAARVNPQTNIMLTIFGVLGGILAGLGIILIFAHNWDNFSKTIKTGLAVLPLFIAQALAGYSILKNKSSVWKETAATLLFFAVGASISLVAQIYNISGDFPAFLTTWILLCLPLVYLLNSNAAAILLLVFSTWYSAVAGYSLWERPYWYLLFIAALLPFYIGHLKTGKNSNLAVVLNWLMPLSLLIAFGAFLKGADGFVVVMYMAFLCLMYNVGSLPFFANLKKQTGYLAFGELGIIIVLLMVSAQYMWLEITGNMQYGIYAVQSHFIIIWAVLLLISAILMFRYKSATFSSLKWATFLFPVLYFIAMVNVPLATILTNLVILAFGILTIRNGINKLHFRTLNFGILVLAVLTTIRFFDTNISFAIRGSLFLIVGIGFFAANYIVIKKKKEQPDTHTHEN</sequence>
<keyword evidence="1" id="KW-1133">Transmembrane helix</keyword>
<dbReference type="STRING" id="1121895.GCA_000378485_02733"/>
<proteinExistence type="predicted"/>
<accession>A0A0A2LXS5</accession>
<feature type="transmembrane region" description="Helical" evidence="1">
    <location>
        <begin position="346"/>
        <end position="363"/>
    </location>
</feature>
<feature type="transmembrane region" description="Helical" evidence="1">
    <location>
        <begin position="227"/>
        <end position="248"/>
    </location>
</feature>